<accession>A0A3P3XL43</accession>
<name>A0A3P3XL43_9SPIR</name>
<organism evidence="2">
    <name type="scientific">uncultured spirochete</name>
    <dbReference type="NCBI Taxonomy" id="156406"/>
    <lineage>
        <taxon>Bacteria</taxon>
        <taxon>Pseudomonadati</taxon>
        <taxon>Spirochaetota</taxon>
        <taxon>Spirochaetia</taxon>
        <taxon>Spirochaetales</taxon>
        <taxon>environmental samples</taxon>
    </lineage>
</organism>
<proteinExistence type="predicted"/>
<feature type="region of interest" description="Disordered" evidence="1">
    <location>
        <begin position="827"/>
        <end position="848"/>
    </location>
</feature>
<gene>
    <name evidence="2" type="ORF">SPIROBIBN47_400037</name>
</gene>
<dbReference type="Gene3D" id="2.60.120.260">
    <property type="entry name" value="Galactose-binding domain-like"/>
    <property type="match status" value="1"/>
</dbReference>
<reference evidence="2" key="1">
    <citation type="submission" date="2017-02" db="EMBL/GenBank/DDBJ databases">
        <authorList>
            <person name="Regsiter A."/>
            <person name="William W."/>
        </authorList>
    </citation>
    <scope>NUCLEOTIDE SEQUENCE</scope>
    <source>
        <strain evidence="2">Bib</strain>
    </source>
</reference>
<dbReference type="AlphaFoldDB" id="A0A3P3XL43"/>
<evidence type="ECO:0000256" key="1">
    <source>
        <dbReference type="SAM" id="MobiDB-lite"/>
    </source>
</evidence>
<evidence type="ECO:0000313" key="2">
    <source>
        <dbReference type="EMBL" id="SLM15258.1"/>
    </source>
</evidence>
<protein>
    <submittedName>
        <fullName evidence="2">Uncharacterized protein</fullName>
    </submittedName>
</protein>
<sequence length="989" mass="100075">MGVVSTGQLTLYDVNDPTSSLFTEFWDGDWASRWVNYVGSGEMSVAVDSTLPVGALALTVGNNSGNDMVWLIAKQNIPFDANKLYKLTFYVKRTAGTGTTYLGVAGVAPDGVTLVNNTGVNSFSNQHYIAASGVSPGSSWTKYVGYIKGTAATGTTSACPTPESPGKLHTNCRYFRPMILVNYTAAAGTNVVGAVTVEVMPELADIPNGNDTRDKAVASDAQLTAMASDSIITPQEKLFALGRWCEWYNDTAATSALPTAPTTDGRYKRIVDSANSVSGWTPTTAGTASKAFYDALEALRAYLFSSPGVVLAGTWSTNITITKSTWLTLWVTAEATAQALETEIAGKQGLTANLSNDSHLVPTDADGNNGNFAGCATTMSIYKMGVDDSANWTVAARPSSGVTGSLSGKTYTVTALSVDAGYVDLTASRTGYPSITLRFTIVKAKGGAAFWLVSSADAIQKSQAGVYTPSTITFTGKRSASAGVVVDYAGRFIIAETTDGSTYTDKYTSSANETSKTYTPSAGIKALRCRLYLAGGTSTLLDEEIVPIVVDGPTGPTGPTGPQGPTGPAGQDAPRYLGLYAYANRGSITGMIAGDLVVLYSATQAERGIYAYVSSTWTKQSTPTQDQIMRCMVGVLDAVRQGYGVSADYIGAGATSFETLLVNFIYAQYALISGSIRAGTRYDQAGNETNPTKEGVWIGANGKIKGAINDVEPDQVTPSFTRRQLFTSSGTWAVPAHVKWVRVTAMGGGGGGGGSGGVTASAEVGTAYDGNAGQNGGASSFGSYVVANGGAGGTGTGGGGSGGTGQNGGSSDFIGGYNGANGGAGTAKGTTNSAATGTKTSGAGGGRGASSGLYDANVELSNASGGLTKTPTISAGRSKTNSASASVGIVVSNGGAGDAGLYGAGGGGATGGCYAYKSPDASFSAWGASGGGGGAGALRQRVFRINEVYGQSITVTVGAGGTGGTAGGGSTATGAAGGNGGKGWVLVEW</sequence>
<feature type="compositionally biased region" description="Low complexity" evidence="1">
    <location>
        <begin position="827"/>
        <end position="841"/>
    </location>
</feature>
<dbReference type="EMBL" id="FWDM01000035">
    <property type="protein sequence ID" value="SLM15258.1"/>
    <property type="molecule type" value="Genomic_DNA"/>
</dbReference>